<dbReference type="InterPro" id="IPR027417">
    <property type="entry name" value="P-loop_NTPase"/>
</dbReference>
<dbReference type="InterPro" id="IPR014001">
    <property type="entry name" value="Helicase_ATP-bd"/>
</dbReference>
<evidence type="ECO:0000256" key="7">
    <source>
        <dbReference type="ARBA" id="ARBA00022801"/>
    </source>
</evidence>
<keyword evidence="11" id="KW-0238">DNA-binding</keyword>
<evidence type="ECO:0000256" key="14">
    <source>
        <dbReference type="ARBA" id="ARBA00023235"/>
    </source>
</evidence>
<evidence type="ECO:0000256" key="6">
    <source>
        <dbReference type="ARBA" id="ARBA00022763"/>
    </source>
</evidence>
<dbReference type="Gene3D" id="1.10.150.80">
    <property type="entry name" value="HRDC domain"/>
    <property type="match status" value="1"/>
</dbReference>
<dbReference type="PROSITE" id="PS51192">
    <property type="entry name" value="HELICASE_ATP_BIND_1"/>
    <property type="match status" value="1"/>
</dbReference>
<proteinExistence type="inferred from homology"/>
<dbReference type="SUPFAM" id="SSF47819">
    <property type="entry name" value="HRDC-like"/>
    <property type="match status" value="1"/>
</dbReference>
<evidence type="ECO:0000256" key="2">
    <source>
        <dbReference type="ARBA" id="ARBA00001947"/>
    </source>
</evidence>
<dbReference type="Proteomes" id="UP000295724">
    <property type="component" value="Unassembled WGS sequence"/>
</dbReference>
<dbReference type="Pfam" id="PF00570">
    <property type="entry name" value="HRDC"/>
    <property type="match status" value="1"/>
</dbReference>
<feature type="domain" description="HRDC" evidence="17">
    <location>
        <begin position="522"/>
        <end position="602"/>
    </location>
</feature>
<dbReference type="EMBL" id="SNZB01000005">
    <property type="protein sequence ID" value="TDR18362.1"/>
    <property type="molecule type" value="Genomic_DNA"/>
</dbReference>
<keyword evidence="10" id="KW-0067">ATP-binding</keyword>
<dbReference type="SUPFAM" id="SSF52540">
    <property type="entry name" value="P-loop containing nucleoside triphosphate hydrolases"/>
    <property type="match status" value="2"/>
</dbReference>
<dbReference type="Gene3D" id="1.10.10.10">
    <property type="entry name" value="Winged helix-like DNA-binding domain superfamily/Winged helix DNA-binding domain"/>
    <property type="match status" value="1"/>
</dbReference>
<dbReference type="InterPro" id="IPR004589">
    <property type="entry name" value="DNA_helicase_ATP-dep_RecQ"/>
</dbReference>
<dbReference type="Pfam" id="PF09382">
    <property type="entry name" value="RQC"/>
    <property type="match status" value="1"/>
</dbReference>
<dbReference type="OrthoDB" id="9760034at2"/>
<reference evidence="20 21" key="1">
    <citation type="submission" date="2019-03" db="EMBL/GenBank/DDBJ databases">
        <title>Genomic Encyclopedia of Type Strains, Phase IV (KMG-IV): sequencing the most valuable type-strain genomes for metagenomic binning, comparative biology and taxonomic classification.</title>
        <authorList>
            <person name="Goeker M."/>
        </authorList>
    </citation>
    <scope>NUCLEOTIDE SEQUENCE [LARGE SCALE GENOMIC DNA]</scope>
    <source>
        <strain evidence="20 21">DSM 25488</strain>
    </source>
</reference>
<dbReference type="InterPro" id="IPR044876">
    <property type="entry name" value="HRDC_dom_sf"/>
</dbReference>
<keyword evidence="5" id="KW-0547">Nucleotide-binding</keyword>
<dbReference type="SUPFAM" id="SSF46785">
    <property type="entry name" value="Winged helix' DNA-binding domain"/>
    <property type="match status" value="1"/>
</dbReference>
<dbReference type="InterPro" id="IPR006293">
    <property type="entry name" value="DNA_helicase_ATP-dep_RecQ_bac"/>
</dbReference>
<dbReference type="InterPro" id="IPR002121">
    <property type="entry name" value="HRDC_dom"/>
</dbReference>
<evidence type="ECO:0000256" key="13">
    <source>
        <dbReference type="ARBA" id="ARBA00023204"/>
    </source>
</evidence>
<dbReference type="InterPro" id="IPR001650">
    <property type="entry name" value="Helicase_C-like"/>
</dbReference>
<dbReference type="SMART" id="SM00490">
    <property type="entry name" value="HELICc"/>
    <property type="match status" value="1"/>
</dbReference>
<protein>
    <recommendedName>
        <fullName evidence="16">DNA helicase RecQ</fullName>
        <ecNumber evidence="16">5.6.2.4</ecNumber>
    </recommendedName>
</protein>
<evidence type="ECO:0000256" key="9">
    <source>
        <dbReference type="ARBA" id="ARBA00022833"/>
    </source>
</evidence>
<dbReference type="PROSITE" id="PS50967">
    <property type="entry name" value="HRDC"/>
    <property type="match status" value="1"/>
</dbReference>
<dbReference type="Pfam" id="PF16124">
    <property type="entry name" value="RecQ_Zn_bind"/>
    <property type="match status" value="1"/>
</dbReference>
<dbReference type="NCBIfam" id="TIGR01389">
    <property type="entry name" value="recQ"/>
    <property type="match status" value="1"/>
</dbReference>
<evidence type="ECO:0000256" key="11">
    <source>
        <dbReference type="ARBA" id="ARBA00023125"/>
    </source>
</evidence>
<dbReference type="GO" id="GO:0030894">
    <property type="term" value="C:replisome"/>
    <property type="evidence" value="ECO:0007669"/>
    <property type="project" value="TreeGrafter"/>
</dbReference>
<evidence type="ECO:0000256" key="16">
    <source>
        <dbReference type="NCBIfam" id="TIGR01389"/>
    </source>
</evidence>
<keyword evidence="13" id="KW-0234">DNA repair</keyword>
<dbReference type="GO" id="GO:0003677">
    <property type="term" value="F:DNA binding"/>
    <property type="evidence" value="ECO:0007669"/>
    <property type="project" value="UniProtKB-KW"/>
</dbReference>
<dbReference type="Pfam" id="PF00270">
    <property type="entry name" value="DEAD"/>
    <property type="match status" value="1"/>
</dbReference>
<dbReference type="RefSeq" id="WP_099019634.1">
    <property type="nucleotide sequence ID" value="NZ_NIHB01000003.1"/>
</dbReference>
<dbReference type="GO" id="GO:0009378">
    <property type="term" value="F:four-way junction helicase activity"/>
    <property type="evidence" value="ECO:0007669"/>
    <property type="project" value="TreeGrafter"/>
</dbReference>
<comment type="caution">
    <text evidence="20">The sequence shown here is derived from an EMBL/GenBank/DDBJ whole genome shotgun (WGS) entry which is preliminary data.</text>
</comment>
<comment type="cofactor">
    <cofactor evidence="1">
        <name>Mg(2+)</name>
        <dbReference type="ChEBI" id="CHEBI:18420"/>
    </cofactor>
</comment>
<evidence type="ECO:0000256" key="4">
    <source>
        <dbReference type="ARBA" id="ARBA00022723"/>
    </source>
</evidence>
<dbReference type="CDD" id="cd17920">
    <property type="entry name" value="DEXHc_RecQ"/>
    <property type="match status" value="1"/>
</dbReference>
<dbReference type="InterPro" id="IPR018982">
    <property type="entry name" value="RQC_domain"/>
</dbReference>
<dbReference type="SMART" id="SM00956">
    <property type="entry name" value="RQC"/>
    <property type="match status" value="1"/>
</dbReference>
<evidence type="ECO:0000256" key="3">
    <source>
        <dbReference type="ARBA" id="ARBA00005446"/>
    </source>
</evidence>
<evidence type="ECO:0000256" key="8">
    <source>
        <dbReference type="ARBA" id="ARBA00022806"/>
    </source>
</evidence>
<dbReference type="PROSITE" id="PS51194">
    <property type="entry name" value="HELICASE_CTER"/>
    <property type="match status" value="1"/>
</dbReference>
<evidence type="ECO:0000256" key="10">
    <source>
        <dbReference type="ARBA" id="ARBA00022840"/>
    </source>
</evidence>
<dbReference type="InterPro" id="IPR036388">
    <property type="entry name" value="WH-like_DNA-bd_sf"/>
</dbReference>
<keyword evidence="9" id="KW-0862">Zinc</keyword>
<evidence type="ECO:0000256" key="15">
    <source>
        <dbReference type="ARBA" id="ARBA00034617"/>
    </source>
</evidence>
<evidence type="ECO:0000313" key="20">
    <source>
        <dbReference type="EMBL" id="TDR18362.1"/>
    </source>
</evidence>
<keyword evidence="6" id="KW-0227">DNA damage</keyword>
<keyword evidence="8 20" id="KW-0347">Helicase</keyword>
<dbReference type="CDD" id="cd18794">
    <property type="entry name" value="SF2_C_RecQ"/>
    <property type="match status" value="1"/>
</dbReference>
<name>A0A4R6XG62_9GAMM</name>
<comment type="cofactor">
    <cofactor evidence="2">
        <name>Zn(2+)</name>
        <dbReference type="ChEBI" id="CHEBI:29105"/>
    </cofactor>
</comment>
<dbReference type="InterPro" id="IPR032284">
    <property type="entry name" value="RecQ_Zn-bd"/>
</dbReference>
<dbReference type="SMART" id="SM00487">
    <property type="entry name" value="DEXDc"/>
    <property type="match status" value="1"/>
</dbReference>
<sequence>MGAAKNILKEVFGYGEFRNQQEDIVNTIVSGKDALVLMPTGGGKSLCYQIPAMVRTGVGVVVSPLIALMQDQVSALKQLGVKAAYINSTLSASEEAMVKQQARSGELDMLYLSPERLVGEETQEFLQSIEVSLFAIDEAHCVSQWGHDFRKEYQKLSMLHQKFPGIPRIALTATADQKVRSEIIKELQLEDAEIYISSFDRPNITYSIEEQENGKQQLWRFIKDNHANDAGIVYCLSRRKVENVAEFLKSKGRKALPYHAGLSNRVRESNQQKFLMEDGVIIVATIAFGMGIDKPDVRFVAHFSMPKNIESYYQETGRAGRDGHPSNAWMAYNYQDVVMQRQFIKDSDAGDEHKTILHNKLDSLVDLCEQLECRRQTLLRYFEETLPEPCGNCDNCLNPPEKIDATKEAQMALSAAYRTEQQFGIMYLIDVLLGNDADERVVELKHNKLNVFGLGKEHVKTWWRRLYRQLISQAYLDVDSEFGSLKLTEKAKPILQGEESFYLRDVVKAKNKSKKAEEVDLGRHDIILWEALKKLRTDLASDQGVPPYVIFSDASLLEMVRKRPVEGEKFMYISGVGEYKLAKYGEVFIQVIKDNPLPSKLDNRLDEEVNVSLDHFLEHQSVEKVAEVLGINVNTVYMHLSKAIAIGLVDKKDVTGLEDGDIDYIIQMAEMTGYLEDKKMKPVFDALDGMYDYGTLRCVLAELE</sequence>
<evidence type="ECO:0000256" key="1">
    <source>
        <dbReference type="ARBA" id="ARBA00001946"/>
    </source>
</evidence>
<dbReference type="InterPro" id="IPR010997">
    <property type="entry name" value="HRDC-like_sf"/>
</dbReference>
<dbReference type="PANTHER" id="PTHR13710:SF105">
    <property type="entry name" value="ATP-DEPENDENT DNA HELICASE Q1"/>
    <property type="match status" value="1"/>
</dbReference>
<dbReference type="SMART" id="SM00341">
    <property type="entry name" value="HRDC"/>
    <property type="match status" value="1"/>
</dbReference>
<dbReference type="InterPro" id="IPR036390">
    <property type="entry name" value="WH_DNA-bd_sf"/>
</dbReference>
<dbReference type="FunFam" id="3.40.50.300:FF:000156">
    <property type="entry name" value="ATP-dependent DNA helicase recQ"/>
    <property type="match status" value="1"/>
</dbReference>
<dbReference type="NCBIfam" id="TIGR00614">
    <property type="entry name" value="recQ_fam"/>
    <property type="match status" value="1"/>
</dbReference>
<comment type="similarity">
    <text evidence="3">Belongs to the helicase family. RecQ subfamily.</text>
</comment>
<dbReference type="Pfam" id="PF14493">
    <property type="entry name" value="HTH_40"/>
    <property type="match status" value="1"/>
</dbReference>
<keyword evidence="21" id="KW-1185">Reference proteome</keyword>
<dbReference type="GO" id="GO:0043590">
    <property type="term" value="C:bacterial nucleoid"/>
    <property type="evidence" value="ECO:0007669"/>
    <property type="project" value="TreeGrafter"/>
</dbReference>
<keyword evidence="12" id="KW-0233">DNA recombination</keyword>
<dbReference type="InterPro" id="IPR011545">
    <property type="entry name" value="DEAD/DEAH_box_helicase_dom"/>
</dbReference>
<evidence type="ECO:0000259" key="17">
    <source>
        <dbReference type="PROSITE" id="PS50967"/>
    </source>
</evidence>
<dbReference type="GO" id="GO:0046872">
    <property type="term" value="F:metal ion binding"/>
    <property type="evidence" value="ECO:0007669"/>
    <property type="project" value="UniProtKB-KW"/>
</dbReference>
<feature type="domain" description="Helicase ATP-binding" evidence="18">
    <location>
        <begin position="25"/>
        <end position="193"/>
    </location>
</feature>
<keyword evidence="4" id="KW-0479">Metal-binding</keyword>
<evidence type="ECO:0000259" key="18">
    <source>
        <dbReference type="PROSITE" id="PS51192"/>
    </source>
</evidence>
<dbReference type="EC" id="5.6.2.4" evidence="16"/>
<accession>A0A4R6XG62</accession>
<dbReference type="Pfam" id="PF00271">
    <property type="entry name" value="Helicase_C"/>
    <property type="match status" value="1"/>
</dbReference>
<dbReference type="Gene3D" id="3.40.50.300">
    <property type="entry name" value="P-loop containing nucleotide triphosphate hydrolases"/>
    <property type="match status" value="2"/>
</dbReference>
<gene>
    <name evidence="20" type="ORF">C8D91_2279</name>
</gene>
<dbReference type="GO" id="GO:0043138">
    <property type="term" value="F:3'-5' DNA helicase activity"/>
    <property type="evidence" value="ECO:0007669"/>
    <property type="project" value="UniProtKB-EC"/>
</dbReference>
<dbReference type="InterPro" id="IPR029491">
    <property type="entry name" value="Helicase_HTH"/>
</dbReference>
<dbReference type="FunFam" id="3.40.50.300:FF:000296">
    <property type="entry name" value="ATP-dependent DNA helicase RecQ"/>
    <property type="match status" value="1"/>
</dbReference>
<dbReference type="GO" id="GO:0006281">
    <property type="term" value="P:DNA repair"/>
    <property type="evidence" value="ECO:0007669"/>
    <property type="project" value="UniProtKB-KW"/>
</dbReference>
<evidence type="ECO:0000256" key="12">
    <source>
        <dbReference type="ARBA" id="ARBA00023172"/>
    </source>
</evidence>
<dbReference type="PANTHER" id="PTHR13710">
    <property type="entry name" value="DNA HELICASE RECQ FAMILY MEMBER"/>
    <property type="match status" value="1"/>
</dbReference>
<organism evidence="20 21">
    <name type="scientific">Marinicella litoralis</name>
    <dbReference type="NCBI Taxonomy" id="644220"/>
    <lineage>
        <taxon>Bacteria</taxon>
        <taxon>Pseudomonadati</taxon>
        <taxon>Pseudomonadota</taxon>
        <taxon>Gammaproteobacteria</taxon>
        <taxon>Lysobacterales</taxon>
        <taxon>Marinicellaceae</taxon>
        <taxon>Marinicella</taxon>
    </lineage>
</organism>
<evidence type="ECO:0000259" key="19">
    <source>
        <dbReference type="PROSITE" id="PS51194"/>
    </source>
</evidence>
<dbReference type="GO" id="GO:0006310">
    <property type="term" value="P:DNA recombination"/>
    <property type="evidence" value="ECO:0007669"/>
    <property type="project" value="UniProtKB-UniRule"/>
</dbReference>
<keyword evidence="7" id="KW-0378">Hydrolase</keyword>
<evidence type="ECO:0000256" key="5">
    <source>
        <dbReference type="ARBA" id="ARBA00022741"/>
    </source>
</evidence>
<comment type="catalytic activity">
    <reaction evidence="15">
        <text>Couples ATP hydrolysis with the unwinding of duplex DNA by translocating in the 3'-5' direction.</text>
        <dbReference type="EC" id="5.6.2.4"/>
    </reaction>
</comment>
<dbReference type="GO" id="GO:0016787">
    <property type="term" value="F:hydrolase activity"/>
    <property type="evidence" value="ECO:0007669"/>
    <property type="project" value="UniProtKB-KW"/>
</dbReference>
<dbReference type="AlphaFoldDB" id="A0A4R6XG62"/>
<dbReference type="GO" id="GO:0005524">
    <property type="term" value="F:ATP binding"/>
    <property type="evidence" value="ECO:0007669"/>
    <property type="project" value="UniProtKB-KW"/>
</dbReference>
<evidence type="ECO:0000313" key="21">
    <source>
        <dbReference type="Proteomes" id="UP000295724"/>
    </source>
</evidence>
<dbReference type="GO" id="GO:0005737">
    <property type="term" value="C:cytoplasm"/>
    <property type="evidence" value="ECO:0007669"/>
    <property type="project" value="TreeGrafter"/>
</dbReference>
<dbReference type="GO" id="GO:0006260">
    <property type="term" value="P:DNA replication"/>
    <property type="evidence" value="ECO:0007669"/>
    <property type="project" value="InterPro"/>
</dbReference>
<dbReference type="GO" id="GO:0009432">
    <property type="term" value="P:SOS response"/>
    <property type="evidence" value="ECO:0007669"/>
    <property type="project" value="UniProtKB-UniRule"/>
</dbReference>
<feature type="domain" description="Helicase C-terminal" evidence="19">
    <location>
        <begin position="214"/>
        <end position="372"/>
    </location>
</feature>
<keyword evidence="14" id="KW-0413">Isomerase</keyword>